<name>A0A367WWQ4_9PROT</name>
<dbReference type="InterPro" id="IPR027417">
    <property type="entry name" value="P-loop_NTPase"/>
</dbReference>
<reference evidence="4 5" key="1">
    <citation type="submission" date="2014-07" db="EMBL/GenBank/DDBJ databases">
        <title>Draft genome sequence of Thalassospira xiamenensis IB13.</title>
        <authorList>
            <person name="Lai Q."/>
            <person name="Shao Z."/>
        </authorList>
    </citation>
    <scope>NUCLEOTIDE SEQUENCE [LARGE SCALE GENOMIC DNA]</scope>
    <source>
        <strain evidence="4 5">IB13</strain>
    </source>
</reference>
<dbReference type="RefSeq" id="WP_062958200.1">
    <property type="nucleotide sequence ID" value="NZ_JPWJ01000013.1"/>
</dbReference>
<keyword evidence="4" id="KW-0378">Hydrolase</keyword>
<protein>
    <submittedName>
        <fullName evidence="4">ATP-dependent endonuclease</fullName>
    </submittedName>
</protein>
<dbReference type="InterPro" id="IPR034139">
    <property type="entry name" value="TOPRIM_OLD"/>
</dbReference>
<keyword evidence="4" id="KW-0540">Nuclease</keyword>
<comment type="caution">
    <text evidence="4">The sequence shown here is derived from an EMBL/GenBank/DDBJ whole genome shotgun (WGS) entry which is preliminary data.</text>
</comment>
<gene>
    <name evidence="4" type="ORF">TH44_20440</name>
</gene>
<accession>A0A367WWQ4</accession>
<dbReference type="Proteomes" id="UP000252266">
    <property type="component" value="Unassembled WGS sequence"/>
</dbReference>
<evidence type="ECO:0000313" key="4">
    <source>
        <dbReference type="EMBL" id="RCK45886.1"/>
    </source>
</evidence>
<dbReference type="SUPFAM" id="SSF52540">
    <property type="entry name" value="P-loop containing nucleoside triphosphate hydrolases"/>
    <property type="match status" value="1"/>
</dbReference>
<dbReference type="Pfam" id="PF20469">
    <property type="entry name" value="OLD-like_TOPRIM"/>
    <property type="match status" value="1"/>
</dbReference>
<dbReference type="Pfam" id="PF13175">
    <property type="entry name" value="AAA_15"/>
    <property type="match status" value="1"/>
</dbReference>
<feature type="region of interest" description="Disordered" evidence="1">
    <location>
        <begin position="539"/>
        <end position="572"/>
    </location>
</feature>
<dbReference type="Gene3D" id="3.40.50.300">
    <property type="entry name" value="P-loop containing nucleotide triphosphate hydrolases"/>
    <property type="match status" value="1"/>
</dbReference>
<dbReference type="InterPro" id="IPR051396">
    <property type="entry name" value="Bact_Antivir_Def_Nuclease"/>
</dbReference>
<dbReference type="PANTHER" id="PTHR43581:SF2">
    <property type="entry name" value="EXCINUCLEASE ATPASE SUBUNIT"/>
    <property type="match status" value="1"/>
</dbReference>
<dbReference type="AlphaFoldDB" id="A0A367WWQ4"/>
<dbReference type="InterPro" id="IPR041685">
    <property type="entry name" value="AAA_GajA/Old/RecF-like"/>
</dbReference>
<organism evidence="4 5">
    <name type="scientific">Thalassospira xiamenensis</name>
    <dbReference type="NCBI Taxonomy" id="220697"/>
    <lineage>
        <taxon>Bacteria</taxon>
        <taxon>Pseudomonadati</taxon>
        <taxon>Pseudomonadota</taxon>
        <taxon>Alphaproteobacteria</taxon>
        <taxon>Rhodospirillales</taxon>
        <taxon>Thalassospiraceae</taxon>
        <taxon>Thalassospira</taxon>
    </lineage>
</organism>
<evidence type="ECO:0000313" key="5">
    <source>
        <dbReference type="Proteomes" id="UP000252266"/>
    </source>
</evidence>
<proteinExistence type="predicted"/>
<evidence type="ECO:0000259" key="2">
    <source>
        <dbReference type="Pfam" id="PF13175"/>
    </source>
</evidence>
<feature type="domain" description="OLD protein-like TOPRIM" evidence="3">
    <location>
        <begin position="468"/>
        <end position="532"/>
    </location>
</feature>
<keyword evidence="4" id="KW-0255">Endonuclease</keyword>
<dbReference type="EMBL" id="JPWJ01000013">
    <property type="protein sequence ID" value="RCK45886.1"/>
    <property type="molecule type" value="Genomic_DNA"/>
</dbReference>
<dbReference type="GO" id="GO:0004519">
    <property type="term" value="F:endonuclease activity"/>
    <property type="evidence" value="ECO:0007669"/>
    <property type="project" value="UniProtKB-KW"/>
</dbReference>
<feature type="domain" description="Endonuclease GajA/Old nuclease/RecF-like AAA" evidence="2">
    <location>
        <begin position="1"/>
        <end position="413"/>
    </location>
</feature>
<feature type="compositionally biased region" description="Acidic residues" evidence="1">
    <location>
        <begin position="539"/>
        <end position="559"/>
    </location>
</feature>
<evidence type="ECO:0000259" key="3">
    <source>
        <dbReference type="Pfam" id="PF20469"/>
    </source>
</evidence>
<sequence>MYLSDIRLKNFRRLSDVKISFDNDISIFVGANNSGKTSVAQALHFFLSGTRDRVAFHDISACRWNDIDNFANAIDGAVLPEMSVDLWFEVEQNDLHRVIDLLPSLSWESTKVGVRIAFSPRNADETLQRFRQRHEQAQIGIQTPAGEDPYIAPPRTLKDFLETEIPREYEFKYYVLDIAQFNDALEPNQGYEPQELLREQGRTGRDIVNSLIKVDFLHAQRHLSDSAGGSRNEELSRHLSRYYQRNLERHGDDYQAIRALAESENLLNQHLAQVFEDTLERLRDLGYPGLTNPRLIIKSALNPASVMSSQDGTHVHYALNDEGLTLPDKYNGLGFKNLIYMVVELLDLHAQWLATEENRPPLHLVFVEEPEAHLHAQLQQVFVNKVLNILEAETPDAVGFHTQLVITTHSPHILYERGFHPIRYFRRQSSGIDQSTQVLNLSQFHRNTDAPSRDFLERYLKLTHCDLFFADAAILVEGNVERLLMPQMILKAAPGLRSCYLTVLEIGGAFAHLFRDLIEFLGITTLVITDLDSVTAPEIQEEEENADIEADEEEVDDDGPNARSTCPPETPDAITSNQMLVQWLPGLNRIDDLLAQDTQRKTIAADENELGAVRVTYPTTIDITCAAWEGQTIRRAGRTLEVAFAFDNLDWTQDYDNRDLRLRVRGAESLDHLAQRIHEKVHSSSYKKTDFALALLAKNPENWVVPQYISEGLSWLEETLGVAEPNDNEDHPEGNDA</sequence>
<dbReference type="PANTHER" id="PTHR43581">
    <property type="entry name" value="ATP/GTP PHOSPHATASE"/>
    <property type="match status" value="1"/>
</dbReference>
<dbReference type="CDD" id="cd01026">
    <property type="entry name" value="TOPRIM_OLD"/>
    <property type="match status" value="1"/>
</dbReference>
<evidence type="ECO:0000256" key="1">
    <source>
        <dbReference type="SAM" id="MobiDB-lite"/>
    </source>
</evidence>